<evidence type="ECO:0000256" key="5">
    <source>
        <dbReference type="ARBA" id="ARBA00022676"/>
    </source>
</evidence>
<dbReference type="Proteomes" id="UP000031599">
    <property type="component" value="Unassembled WGS sequence"/>
</dbReference>
<dbReference type="InterPro" id="IPR011835">
    <property type="entry name" value="GS/SS"/>
</dbReference>
<proteinExistence type="inferred from homology"/>
<evidence type="ECO:0000256" key="4">
    <source>
        <dbReference type="ARBA" id="ARBA00010281"/>
    </source>
</evidence>
<keyword evidence="6 8" id="KW-0808">Transferase</keyword>
<organism evidence="11 12">
    <name type="scientific">Enhygromyxa salina</name>
    <dbReference type="NCBI Taxonomy" id="215803"/>
    <lineage>
        <taxon>Bacteria</taxon>
        <taxon>Pseudomonadati</taxon>
        <taxon>Myxococcota</taxon>
        <taxon>Polyangia</taxon>
        <taxon>Nannocystales</taxon>
        <taxon>Nannocystaceae</taxon>
        <taxon>Enhygromyxa</taxon>
    </lineage>
</organism>
<gene>
    <name evidence="8" type="primary">glgA</name>
    <name evidence="11" type="ORF">DB30_01447</name>
</gene>
<dbReference type="Pfam" id="PF08323">
    <property type="entry name" value="Glyco_transf_5"/>
    <property type="match status" value="1"/>
</dbReference>
<evidence type="ECO:0000259" key="10">
    <source>
        <dbReference type="Pfam" id="PF08323"/>
    </source>
</evidence>
<evidence type="ECO:0000256" key="8">
    <source>
        <dbReference type="HAMAP-Rule" id="MF_00484"/>
    </source>
</evidence>
<evidence type="ECO:0000256" key="1">
    <source>
        <dbReference type="ARBA" id="ARBA00001478"/>
    </source>
</evidence>
<dbReference type="PANTHER" id="PTHR45825:SF11">
    <property type="entry name" value="ALPHA AMYLASE DOMAIN-CONTAINING PROTEIN"/>
    <property type="match status" value="1"/>
</dbReference>
<dbReference type="EC" id="2.4.1.21" evidence="8"/>
<comment type="caution">
    <text evidence="11">The sequence shown here is derived from an EMBL/GenBank/DDBJ whole genome shotgun (WGS) entry which is preliminary data.</text>
</comment>
<dbReference type="EMBL" id="JMCC02000130">
    <property type="protein sequence ID" value="KIG12455.1"/>
    <property type="molecule type" value="Genomic_DNA"/>
</dbReference>
<feature type="binding site" evidence="8">
    <location>
        <position position="15"/>
    </location>
    <ligand>
        <name>ADP-alpha-D-glucose</name>
        <dbReference type="ChEBI" id="CHEBI:57498"/>
    </ligand>
</feature>
<keyword evidence="7 8" id="KW-0320">Glycogen biosynthesis</keyword>
<dbReference type="InterPro" id="IPR013534">
    <property type="entry name" value="Starch_synth_cat_dom"/>
</dbReference>
<evidence type="ECO:0000256" key="6">
    <source>
        <dbReference type="ARBA" id="ARBA00022679"/>
    </source>
</evidence>
<feature type="domain" description="Starch synthase catalytic" evidence="10">
    <location>
        <begin position="2"/>
        <end position="241"/>
    </location>
</feature>
<evidence type="ECO:0000313" key="12">
    <source>
        <dbReference type="Proteomes" id="UP000031599"/>
    </source>
</evidence>
<dbReference type="RefSeq" id="WP_146662130.1">
    <property type="nucleotide sequence ID" value="NZ_JMCC02000130.1"/>
</dbReference>
<dbReference type="NCBIfam" id="TIGR02095">
    <property type="entry name" value="glgA"/>
    <property type="match status" value="1"/>
</dbReference>
<comment type="function">
    <text evidence="2 8">Synthesizes alpha-1,4-glucan chains using ADP-glucose.</text>
</comment>
<feature type="domain" description="Glycosyl transferase family 1" evidence="9">
    <location>
        <begin position="295"/>
        <end position="413"/>
    </location>
</feature>
<dbReference type="GO" id="GO:0004373">
    <property type="term" value="F:alpha-1,4-glucan glucosyltransferase (UDP-glucose donor) activity"/>
    <property type="evidence" value="ECO:0007669"/>
    <property type="project" value="InterPro"/>
</dbReference>
<sequence>MRILHVSSECAPWAKTGGLGDVVGALPDALCRAKPGIEAATVMPYYRAAKTALAKQGLAPQDTGIVADVSLGAATARVRFLRLDRRGRAPMLFAANDAAFDREGLYGHDDDALRFMLLCKSVVGVAKALMGGAPDVLHAHDWHAALIPGLVATNARALLPRTRTVLTLHNLAYQGVCSNELFPISGLPWDVFHLDAFEWYDQINLLKGGIALADAVTTVSPTYAREIKTPEFGSNLDGVLRRHEVYGLLNGIDTQEWDPATDPHLASHYDVDNLDAKRAVRADLLRLCEWPELPDVPLFGIVSRMTAQKGLDLVASLVSELHGLPARLVVLGTGSPKLEEAFQLAARHYTWNVRTDIAFDGPLSHKIIAGCDALLVPSRFEPCGLTQMYAMRCGTVPIVHATGGLADTVHDPGDAALARGEGTGFAFKHPTVVGLRWAMGRAAKMYRKHPAGWRAIQQAGMRRDWSWTRSAGDYLKLYRALCR</sequence>
<evidence type="ECO:0000256" key="7">
    <source>
        <dbReference type="ARBA" id="ARBA00023056"/>
    </source>
</evidence>
<dbReference type="CDD" id="cd03791">
    <property type="entry name" value="GT5_Glycogen_synthase_DULL1-like"/>
    <property type="match status" value="1"/>
</dbReference>
<evidence type="ECO:0000256" key="3">
    <source>
        <dbReference type="ARBA" id="ARBA00004964"/>
    </source>
</evidence>
<comment type="similarity">
    <text evidence="4 8">Belongs to the glycosyltransferase 1 family. Bacterial/plant glycogen synthase subfamily.</text>
</comment>
<evidence type="ECO:0000259" key="9">
    <source>
        <dbReference type="Pfam" id="PF00534"/>
    </source>
</evidence>
<dbReference type="InterPro" id="IPR001296">
    <property type="entry name" value="Glyco_trans_1"/>
</dbReference>
<comment type="catalytic activity">
    <reaction evidence="1 8">
        <text>[(1-&gt;4)-alpha-D-glucosyl](n) + ADP-alpha-D-glucose = [(1-&gt;4)-alpha-D-glucosyl](n+1) + ADP + H(+)</text>
        <dbReference type="Rhea" id="RHEA:18189"/>
        <dbReference type="Rhea" id="RHEA-COMP:9584"/>
        <dbReference type="Rhea" id="RHEA-COMP:9587"/>
        <dbReference type="ChEBI" id="CHEBI:15378"/>
        <dbReference type="ChEBI" id="CHEBI:15444"/>
        <dbReference type="ChEBI" id="CHEBI:57498"/>
        <dbReference type="ChEBI" id="CHEBI:456216"/>
        <dbReference type="EC" id="2.4.1.21"/>
    </reaction>
</comment>
<protein>
    <recommendedName>
        <fullName evidence="8">Glycogen synthase</fullName>
        <ecNumber evidence="8">2.4.1.21</ecNumber>
    </recommendedName>
    <alternativeName>
        <fullName evidence="8">Starch [bacterial glycogen] synthase</fullName>
    </alternativeName>
</protein>
<dbReference type="SUPFAM" id="SSF53756">
    <property type="entry name" value="UDP-Glycosyltransferase/glycogen phosphorylase"/>
    <property type="match status" value="1"/>
</dbReference>
<dbReference type="GO" id="GO:0005978">
    <property type="term" value="P:glycogen biosynthetic process"/>
    <property type="evidence" value="ECO:0007669"/>
    <property type="project" value="UniProtKB-UniRule"/>
</dbReference>
<evidence type="ECO:0000313" key="11">
    <source>
        <dbReference type="EMBL" id="KIG12455.1"/>
    </source>
</evidence>
<dbReference type="NCBIfam" id="NF001899">
    <property type="entry name" value="PRK00654.1-2"/>
    <property type="match status" value="1"/>
</dbReference>
<dbReference type="HAMAP" id="MF_00484">
    <property type="entry name" value="Glycogen_synth"/>
    <property type="match status" value="1"/>
</dbReference>
<dbReference type="Pfam" id="PF00534">
    <property type="entry name" value="Glycos_transf_1"/>
    <property type="match status" value="1"/>
</dbReference>
<keyword evidence="5 8" id="KW-0328">Glycosyltransferase</keyword>
<name>A0A0C2CS27_9BACT</name>
<accession>A0A0C2CS27</accession>
<dbReference type="UniPathway" id="UPA00164"/>
<reference evidence="11 12" key="1">
    <citation type="submission" date="2014-12" db="EMBL/GenBank/DDBJ databases">
        <title>Genome assembly of Enhygromyxa salina DSM 15201.</title>
        <authorList>
            <person name="Sharma G."/>
            <person name="Subramanian S."/>
        </authorList>
    </citation>
    <scope>NUCLEOTIDE SEQUENCE [LARGE SCALE GENOMIC DNA]</scope>
    <source>
        <strain evidence="11 12">DSM 15201</strain>
    </source>
</reference>
<evidence type="ECO:0000256" key="2">
    <source>
        <dbReference type="ARBA" id="ARBA00002764"/>
    </source>
</evidence>
<dbReference type="AlphaFoldDB" id="A0A0C2CS27"/>
<comment type="pathway">
    <text evidence="3 8">Glycan biosynthesis; glycogen biosynthesis.</text>
</comment>
<dbReference type="GO" id="GO:0009011">
    <property type="term" value="F:alpha-1,4-glucan glucosyltransferase (ADP-glucose donor) activity"/>
    <property type="evidence" value="ECO:0007669"/>
    <property type="project" value="UniProtKB-UniRule"/>
</dbReference>
<dbReference type="PANTHER" id="PTHR45825">
    <property type="entry name" value="GRANULE-BOUND STARCH SYNTHASE 1, CHLOROPLASTIC/AMYLOPLASTIC"/>
    <property type="match status" value="1"/>
</dbReference>
<dbReference type="Gene3D" id="3.40.50.2000">
    <property type="entry name" value="Glycogen Phosphorylase B"/>
    <property type="match status" value="2"/>
</dbReference>